<name>A0A5R9DSJ8_9LACT</name>
<protein>
    <submittedName>
        <fullName evidence="1">Uncharacterized protein</fullName>
    </submittedName>
</protein>
<gene>
    <name evidence="1" type="ORF">FEZ33_10870</name>
</gene>
<dbReference type="Proteomes" id="UP000306420">
    <property type="component" value="Unassembled WGS sequence"/>
</dbReference>
<evidence type="ECO:0000313" key="2">
    <source>
        <dbReference type="Proteomes" id="UP000306420"/>
    </source>
</evidence>
<accession>A0A5R9DSJ8</accession>
<dbReference type="EMBL" id="VBSP01000057">
    <property type="protein sequence ID" value="TLQ39499.1"/>
    <property type="molecule type" value="Genomic_DNA"/>
</dbReference>
<reference evidence="1 2" key="1">
    <citation type="submission" date="2019-05" db="EMBL/GenBank/DDBJ databases">
        <title>The metagenome of a microbial culture collection derived from dairy environment covers the genomic content of the human microbiome.</title>
        <authorList>
            <person name="Roder T."/>
            <person name="Wuthrich D."/>
            <person name="Sattari Z."/>
            <person name="Von Ah U."/>
            <person name="Bar C."/>
            <person name="Ronchi F."/>
            <person name="Macpherson A.J."/>
            <person name="Ganal-Vonarburg S.C."/>
            <person name="Bruggmann R."/>
            <person name="Vergeres G."/>
        </authorList>
    </citation>
    <scope>NUCLEOTIDE SEQUENCE [LARGE SCALE GENOMIC DNA]</scope>
    <source>
        <strain evidence="1 2">FAM 24227</strain>
    </source>
</reference>
<evidence type="ECO:0000313" key="1">
    <source>
        <dbReference type="EMBL" id="TLQ39499.1"/>
    </source>
</evidence>
<sequence>MSIFELDLRLGEYDTQTNIKIPFEIKNKYSELIIHFSYNPDKSKDDVARRQVEDALRKYDQADFASAKRLAYDHLPIDKLITLSLSKNGKYLGAHHNKSNDQEITINNETASFGFWPVEAEPADWELQLNCHCIASKEVEANIRIEAIK</sequence>
<dbReference type="OrthoDB" id="1690737at2"/>
<organism evidence="1 2">
    <name type="scientific">Ruoffia tabacinasalis</name>
    <dbReference type="NCBI Taxonomy" id="87458"/>
    <lineage>
        <taxon>Bacteria</taxon>
        <taxon>Bacillati</taxon>
        <taxon>Bacillota</taxon>
        <taxon>Bacilli</taxon>
        <taxon>Lactobacillales</taxon>
        <taxon>Aerococcaceae</taxon>
        <taxon>Ruoffia</taxon>
    </lineage>
</organism>
<dbReference type="RefSeq" id="WP_138405404.1">
    <property type="nucleotide sequence ID" value="NZ_VBSP01000057.1"/>
</dbReference>
<dbReference type="AlphaFoldDB" id="A0A5R9DSJ8"/>
<comment type="caution">
    <text evidence="1">The sequence shown here is derived from an EMBL/GenBank/DDBJ whole genome shotgun (WGS) entry which is preliminary data.</text>
</comment>
<proteinExistence type="predicted"/>